<dbReference type="Pfam" id="PF00672">
    <property type="entry name" value="HAMP"/>
    <property type="match status" value="1"/>
</dbReference>
<dbReference type="InterPro" id="IPR003661">
    <property type="entry name" value="HisK_dim/P_dom"/>
</dbReference>
<comment type="catalytic activity">
    <reaction evidence="1 14">
        <text>ATP + protein L-histidine = ADP + protein N-phospho-L-histidine.</text>
        <dbReference type="EC" id="2.7.13.3"/>
    </reaction>
</comment>
<dbReference type="Proteomes" id="UP001160519">
    <property type="component" value="Unassembled WGS sequence"/>
</dbReference>
<evidence type="ECO:0000256" key="5">
    <source>
        <dbReference type="ARBA" id="ARBA00022553"/>
    </source>
</evidence>
<dbReference type="CDD" id="cd00075">
    <property type="entry name" value="HATPase"/>
    <property type="match status" value="1"/>
</dbReference>
<evidence type="ECO:0000256" key="4">
    <source>
        <dbReference type="ARBA" id="ARBA00022519"/>
    </source>
</evidence>
<keyword evidence="11 14" id="KW-1133">Transmembrane helix</keyword>
<dbReference type="InterPro" id="IPR004358">
    <property type="entry name" value="Sig_transdc_His_kin-like_C"/>
</dbReference>
<comment type="caution">
    <text evidence="17">The sequence shown here is derived from an EMBL/GenBank/DDBJ whole genome shotgun (WGS) entry which is preliminary data.</text>
</comment>
<dbReference type="PROSITE" id="PS50885">
    <property type="entry name" value="HAMP"/>
    <property type="match status" value="1"/>
</dbReference>
<feature type="domain" description="HAMP" evidence="16">
    <location>
        <begin position="196"/>
        <end position="249"/>
    </location>
</feature>
<keyword evidence="8 14" id="KW-0547">Nucleotide-binding</keyword>
<dbReference type="InterPro" id="IPR003594">
    <property type="entry name" value="HATPase_dom"/>
</dbReference>
<dbReference type="AlphaFoldDB" id="A0AA43TMF1"/>
<dbReference type="Pfam" id="PF02518">
    <property type="entry name" value="HATPase_c"/>
    <property type="match status" value="1"/>
</dbReference>
<evidence type="ECO:0000313" key="17">
    <source>
        <dbReference type="EMBL" id="MDI1231938.1"/>
    </source>
</evidence>
<dbReference type="SMART" id="SM00387">
    <property type="entry name" value="HATPase_c"/>
    <property type="match status" value="1"/>
</dbReference>
<dbReference type="InterPro" id="IPR036097">
    <property type="entry name" value="HisK_dim/P_sf"/>
</dbReference>
<keyword evidence="13 14" id="KW-0472">Membrane</keyword>
<dbReference type="SMART" id="SM00304">
    <property type="entry name" value="HAMP"/>
    <property type="match status" value="1"/>
</dbReference>
<name>A0AA43TMF1_9GAMM</name>
<evidence type="ECO:0000256" key="6">
    <source>
        <dbReference type="ARBA" id="ARBA00022679"/>
    </source>
</evidence>
<dbReference type="InterPro" id="IPR003660">
    <property type="entry name" value="HAMP_dom"/>
</dbReference>
<proteinExistence type="predicted"/>
<dbReference type="GO" id="GO:0000155">
    <property type="term" value="F:phosphorelay sensor kinase activity"/>
    <property type="evidence" value="ECO:0007669"/>
    <property type="project" value="InterPro"/>
</dbReference>
<comment type="function">
    <text evidence="14">Member of a two-component regulatory system.</text>
</comment>
<dbReference type="FunFam" id="3.30.565.10:FF:000006">
    <property type="entry name" value="Sensor histidine kinase WalK"/>
    <property type="match status" value="1"/>
</dbReference>
<keyword evidence="12 14" id="KW-0902">Two-component regulatory system</keyword>
<feature type="domain" description="Histidine kinase" evidence="15">
    <location>
        <begin position="257"/>
        <end position="469"/>
    </location>
</feature>
<evidence type="ECO:0000256" key="2">
    <source>
        <dbReference type="ARBA" id="ARBA00004533"/>
    </source>
</evidence>
<comment type="subcellular location">
    <subcellularLocation>
        <location evidence="2 14">Cell inner membrane</location>
    </subcellularLocation>
</comment>
<feature type="transmembrane region" description="Helical" evidence="14">
    <location>
        <begin position="176"/>
        <end position="195"/>
    </location>
</feature>
<dbReference type="Gene3D" id="6.10.340.10">
    <property type="match status" value="1"/>
</dbReference>
<dbReference type="EMBL" id="JAQSDF010000049">
    <property type="protein sequence ID" value="MDI1231938.1"/>
    <property type="molecule type" value="Genomic_DNA"/>
</dbReference>
<dbReference type="SMART" id="SM00388">
    <property type="entry name" value="HisKA"/>
    <property type="match status" value="1"/>
</dbReference>
<dbReference type="Pfam" id="PF00512">
    <property type="entry name" value="HisKA"/>
    <property type="match status" value="1"/>
</dbReference>
<evidence type="ECO:0000256" key="9">
    <source>
        <dbReference type="ARBA" id="ARBA00022777"/>
    </source>
</evidence>
<dbReference type="InterPro" id="IPR050428">
    <property type="entry name" value="TCS_sensor_his_kinase"/>
</dbReference>
<dbReference type="GO" id="GO:0005524">
    <property type="term" value="F:ATP binding"/>
    <property type="evidence" value="ECO:0007669"/>
    <property type="project" value="UniProtKB-KW"/>
</dbReference>
<feature type="transmembrane region" description="Helical" evidence="14">
    <location>
        <begin position="21"/>
        <end position="41"/>
    </location>
</feature>
<dbReference type="Gene3D" id="1.10.287.130">
    <property type="match status" value="1"/>
</dbReference>
<evidence type="ECO:0000256" key="12">
    <source>
        <dbReference type="ARBA" id="ARBA00023012"/>
    </source>
</evidence>
<keyword evidence="6 14" id="KW-0808">Transferase</keyword>
<sequence length="469" mass="51553">MSLKNVNHDASPNPWSITTRLTGLYIGSATLILLVIGFYLYQSLATTLAQDNKQFLSKEIQLLRGVLQEQPLNIERLADEQSEGLNLPTGGYYSRILDESGHSLSETPRMNTLPSATQFPALSGMPETNERVQKLADGRTLMLMTASSKTTPQQTIQIGLDISHEAALLAAYRRNLGWALLIGLLFSSMAAIFVARRGLSPLAEMTRHIEGITATQLNEQLDPAYYPKELFTMAFAFNAMLLRLSKSFAQLTQFSADLAHELRTPINNLMGESEVALSRPRSADEYRQILESNLEEYGRLSQIIETLLFLARAENIEIALHKTRLDGRSELEAGCSYIEALAEENGVRLICQGQGFLYADAQLFKRVLSNLLLNAVQHTPAGGEVCLSIQTADDGSVDISVQDSGCGIGAEHLPKLFDRFYRVSSARSEEGTGLGLAIVKSIMDLHGGTTVITSEFGRGTLVMLRFTSE</sequence>
<dbReference type="NCBIfam" id="TIGR01386">
    <property type="entry name" value="cztS_silS_copS"/>
    <property type="match status" value="1"/>
</dbReference>
<dbReference type="PROSITE" id="PS50109">
    <property type="entry name" value="HIS_KIN"/>
    <property type="match status" value="1"/>
</dbReference>
<keyword evidence="3 14" id="KW-1003">Cell membrane</keyword>
<evidence type="ECO:0000256" key="13">
    <source>
        <dbReference type="ARBA" id="ARBA00023136"/>
    </source>
</evidence>
<keyword evidence="9 14" id="KW-0418">Kinase</keyword>
<protein>
    <recommendedName>
        <fullName evidence="14">Sensor protein</fullName>
        <ecNumber evidence="14">2.7.13.3</ecNumber>
    </recommendedName>
</protein>
<keyword evidence="5" id="KW-0597">Phosphoprotein</keyword>
<evidence type="ECO:0000256" key="3">
    <source>
        <dbReference type="ARBA" id="ARBA00022475"/>
    </source>
</evidence>
<dbReference type="InterPro" id="IPR036890">
    <property type="entry name" value="HATPase_C_sf"/>
</dbReference>
<evidence type="ECO:0000256" key="1">
    <source>
        <dbReference type="ARBA" id="ARBA00000085"/>
    </source>
</evidence>
<keyword evidence="18" id="KW-1185">Reference proteome</keyword>
<dbReference type="EC" id="2.7.13.3" evidence="14"/>
<evidence type="ECO:0000256" key="14">
    <source>
        <dbReference type="RuleBase" id="RU364088"/>
    </source>
</evidence>
<dbReference type="InterPro" id="IPR006290">
    <property type="entry name" value="CztS_silS_copS"/>
</dbReference>
<keyword evidence="7 14" id="KW-0812">Transmembrane</keyword>
<evidence type="ECO:0000313" key="18">
    <source>
        <dbReference type="Proteomes" id="UP001160519"/>
    </source>
</evidence>
<evidence type="ECO:0000256" key="11">
    <source>
        <dbReference type="ARBA" id="ARBA00022989"/>
    </source>
</evidence>
<dbReference type="SUPFAM" id="SSF55874">
    <property type="entry name" value="ATPase domain of HSP90 chaperone/DNA topoisomerase II/histidine kinase"/>
    <property type="match status" value="1"/>
</dbReference>
<dbReference type="InterPro" id="IPR005467">
    <property type="entry name" value="His_kinase_dom"/>
</dbReference>
<evidence type="ECO:0000259" key="15">
    <source>
        <dbReference type="PROSITE" id="PS50109"/>
    </source>
</evidence>
<organism evidence="17 18">
    <name type="scientific">Candidatus Methylobacter titanis</name>
    <dbReference type="NCBI Taxonomy" id="3053457"/>
    <lineage>
        <taxon>Bacteria</taxon>
        <taxon>Pseudomonadati</taxon>
        <taxon>Pseudomonadota</taxon>
        <taxon>Gammaproteobacteria</taxon>
        <taxon>Methylococcales</taxon>
        <taxon>Methylococcaceae</taxon>
        <taxon>Methylobacter</taxon>
    </lineage>
</organism>
<dbReference type="SUPFAM" id="SSF47384">
    <property type="entry name" value="Homodimeric domain of signal transducing histidine kinase"/>
    <property type="match status" value="1"/>
</dbReference>
<evidence type="ECO:0000256" key="7">
    <source>
        <dbReference type="ARBA" id="ARBA00022692"/>
    </source>
</evidence>
<dbReference type="CDD" id="cd00082">
    <property type="entry name" value="HisKA"/>
    <property type="match status" value="1"/>
</dbReference>
<reference evidence="17" key="1">
    <citation type="submission" date="2023-01" db="EMBL/GenBank/DDBJ databases">
        <title>Biogeochemical cycle of methane in antarctic sediments.</title>
        <authorList>
            <person name="Roldan D.M."/>
            <person name="Menes R.J."/>
        </authorList>
    </citation>
    <scope>NUCLEOTIDE SEQUENCE [LARGE SCALE GENOMIC DNA]</scope>
    <source>
        <strain evidence="17">K-2018 MAG008</strain>
    </source>
</reference>
<keyword evidence="4 14" id="KW-0997">Cell inner membrane</keyword>
<dbReference type="FunFam" id="1.10.287.130:FF:000001">
    <property type="entry name" value="Two-component sensor histidine kinase"/>
    <property type="match status" value="1"/>
</dbReference>
<dbReference type="Gene3D" id="3.30.565.10">
    <property type="entry name" value="Histidine kinase-like ATPase, C-terminal domain"/>
    <property type="match status" value="1"/>
</dbReference>
<keyword evidence="10 14" id="KW-0067">ATP-binding</keyword>
<gene>
    <name evidence="17" type="ORF">PSU93_12380</name>
</gene>
<evidence type="ECO:0000259" key="16">
    <source>
        <dbReference type="PROSITE" id="PS50885"/>
    </source>
</evidence>
<evidence type="ECO:0000256" key="8">
    <source>
        <dbReference type="ARBA" id="ARBA00022741"/>
    </source>
</evidence>
<dbReference type="PANTHER" id="PTHR45436:SF3">
    <property type="entry name" value="SENSOR HISTIDINE KINASE HPRS"/>
    <property type="match status" value="1"/>
</dbReference>
<dbReference type="PANTHER" id="PTHR45436">
    <property type="entry name" value="SENSOR HISTIDINE KINASE YKOH"/>
    <property type="match status" value="1"/>
</dbReference>
<dbReference type="GO" id="GO:0005886">
    <property type="term" value="C:plasma membrane"/>
    <property type="evidence" value="ECO:0007669"/>
    <property type="project" value="UniProtKB-SubCell"/>
</dbReference>
<evidence type="ECO:0000256" key="10">
    <source>
        <dbReference type="ARBA" id="ARBA00022840"/>
    </source>
</evidence>
<accession>A0AA43TMF1</accession>
<dbReference type="PRINTS" id="PR00344">
    <property type="entry name" value="BCTRLSENSOR"/>
</dbReference>